<feature type="transmembrane region" description="Helical" evidence="1">
    <location>
        <begin position="94"/>
        <end position="112"/>
    </location>
</feature>
<feature type="transmembrane region" description="Helical" evidence="1">
    <location>
        <begin position="484"/>
        <end position="505"/>
    </location>
</feature>
<reference evidence="2" key="1">
    <citation type="submission" date="2019-11" db="EMBL/GenBank/DDBJ databases">
        <authorList>
            <person name="Feng L."/>
        </authorList>
    </citation>
    <scope>NUCLEOTIDE SEQUENCE</scope>
    <source>
        <strain evidence="2">CnexileLFYP112</strain>
    </source>
</reference>
<feature type="transmembrane region" description="Helical" evidence="1">
    <location>
        <begin position="417"/>
        <end position="438"/>
    </location>
</feature>
<protein>
    <submittedName>
        <fullName evidence="2">Uncharacterized protein</fullName>
    </submittedName>
</protein>
<dbReference type="EMBL" id="CACRTG010000011">
    <property type="protein sequence ID" value="VYS99915.1"/>
    <property type="molecule type" value="Genomic_DNA"/>
</dbReference>
<feature type="transmembrane region" description="Helical" evidence="1">
    <location>
        <begin position="444"/>
        <end position="472"/>
    </location>
</feature>
<feature type="transmembrane region" description="Helical" evidence="1">
    <location>
        <begin position="333"/>
        <end position="351"/>
    </location>
</feature>
<feature type="transmembrane region" description="Helical" evidence="1">
    <location>
        <begin position="511"/>
        <end position="534"/>
    </location>
</feature>
<evidence type="ECO:0000313" key="2">
    <source>
        <dbReference type="EMBL" id="VYS99915.1"/>
    </source>
</evidence>
<sequence length="541" mass="62076">MINTIIQGRMLVFVQQVNVLLYYVRKLPFVGEKIPYRLYGETDIKKAIGAIPVVFSVIGAFVGTFLYFLLMIKLPANWIQGFWEKEGIFVDQKAVMVYLFLIFSFLPGSFLVSNLTEGAKKDYVLLHVMRIPAVQYYRSKMVLKGVKDTICFLVPLLWFGFGAESALFVVSLFFTRYIGHAGILQHYRHSEKKGKKVFWKSLGKTFLMFGIILALGYGVAAAVPRLFFDRYVMAEVVVFLSFTLVGMFCFSKVWKYGGYTIFAKKMVSLKDFLEQDDAVKEARAADVQIQDKDISKEELRSRKYEEKEGYDYLNAIFFERHKRIVSRAVKSRIIIILAVGLIGAVALLFVGEQMKQKTFEAMTQMMPVMVFVMYLESTGGRICKAMFFNCDISLLKYGYYREADAILKNFKIRLRKLLMLDAVPAAIICGMILLWTLLCGEILAVWKVIPLMAGSLLLSAFFCLFHLFMYYITQPYTEEKTVKSPIFSVVNALVYFGCYLCLQIQTGSWLFTLGVLAVTIIFIPLSYFCVFRFAPKTFKIR</sequence>
<feature type="transmembrane region" description="Helical" evidence="1">
    <location>
        <begin position="357"/>
        <end position="375"/>
    </location>
</feature>
<organism evidence="2">
    <name type="scientific">[Clostridium] nexile</name>
    <dbReference type="NCBI Taxonomy" id="29361"/>
    <lineage>
        <taxon>Bacteria</taxon>
        <taxon>Bacillati</taxon>
        <taxon>Bacillota</taxon>
        <taxon>Clostridia</taxon>
        <taxon>Lachnospirales</taxon>
        <taxon>Lachnospiraceae</taxon>
        <taxon>Tyzzerella</taxon>
    </lineage>
</organism>
<keyword evidence="1" id="KW-1133">Transmembrane helix</keyword>
<feature type="transmembrane region" description="Helical" evidence="1">
    <location>
        <begin position="47"/>
        <end position="74"/>
    </location>
</feature>
<keyword evidence="1" id="KW-0472">Membrane</keyword>
<name>A0A6N2T874_9FIRM</name>
<feature type="transmembrane region" description="Helical" evidence="1">
    <location>
        <begin position="233"/>
        <end position="254"/>
    </location>
</feature>
<gene>
    <name evidence="2" type="ORF">CNLFYP112_01605</name>
</gene>
<proteinExistence type="predicted"/>
<dbReference type="AlphaFoldDB" id="A0A6N2T874"/>
<accession>A0A6N2T874</accession>
<feature type="transmembrane region" description="Helical" evidence="1">
    <location>
        <begin position="205"/>
        <end position="227"/>
    </location>
</feature>
<evidence type="ECO:0000256" key="1">
    <source>
        <dbReference type="SAM" id="Phobius"/>
    </source>
</evidence>
<keyword evidence="1" id="KW-0812">Transmembrane</keyword>